<proteinExistence type="predicted"/>
<dbReference type="EMBL" id="HBIQ01085598">
    <property type="protein sequence ID" value="CAE0586883.1"/>
    <property type="molecule type" value="Transcribed_RNA"/>
</dbReference>
<reference evidence="1" key="1">
    <citation type="submission" date="2021-01" db="EMBL/GenBank/DDBJ databases">
        <authorList>
            <person name="Corre E."/>
            <person name="Pelletier E."/>
            <person name="Niang G."/>
            <person name="Scheremetjew M."/>
            <person name="Finn R."/>
            <person name="Kale V."/>
            <person name="Holt S."/>
            <person name="Cochrane G."/>
            <person name="Meng A."/>
            <person name="Brown T."/>
            <person name="Cohen L."/>
        </authorList>
    </citation>
    <scope>NUCLEOTIDE SEQUENCE</scope>
    <source>
        <strain evidence="1">SPMC142</strain>
    </source>
</reference>
<dbReference type="AlphaFoldDB" id="A0A7S3TKD9"/>
<sequence>MGTARSSAEITVIETIDKIVDGPIVEQFEGVDLTVAQEFVPQAEIVERFGEVPVKERAQTPMSSKVQEMVEEPLVEFFDDYAHFPAQKHRHVPTITKAQKPVEFTVFETIEKSVDVPVVKQAVGSQIQPIAKIAEIPLQIYM</sequence>
<organism evidence="1">
    <name type="scientific">Strombidinopsis acuminata</name>
    <dbReference type="NCBI Taxonomy" id="141414"/>
    <lineage>
        <taxon>Eukaryota</taxon>
        <taxon>Sar</taxon>
        <taxon>Alveolata</taxon>
        <taxon>Ciliophora</taxon>
        <taxon>Intramacronucleata</taxon>
        <taxon>Spirotrichea</taxon>
        <taxon>Choreotrichia</taxon>
        <taxon>Choreotrichida</taxon>
        <taxon>Strombidinopsidae</taxon>
        <taxon>Strombidinopsis</taxon>
    </lineage>
</organism>
<accession>A0A7S3TKD9</accession>
<name>A0A7S3TKD9_9SPIT</name>
<gene>
    <name evidence="1" type="ORF">SACU0126_LOCUS27330</name>
</gene>
<protein>
    <submittedName>
        <fullName evidence="1">Uncharacterized protein</fullName>
    </submittedName>
</protein>
<evidence type="ECO:0000313" key="1">
    <source>
        <dbReference type="EMBL" id="CAE0586883.1"/>
    </source>
</evidence>